<reference evidence="1" key="1">
    <citation type="submission" date="2018-02" db="EMBL/GenBank/DDBJ databases">
        <title>Rhizophora mucronata_Transcriptome.</title>
        <authorList>
            <person name="Meera S.P."/>
            <person name="Sreeshan A."/>
            <person name="Augustine A."/>
        </authorList>
    </citation>
    <scope>NUCLEOTIDE SEQUENCE</scope>
    <source>
        <tissue evidence="1">Leaf</tissue>
    </source>
</reference>
<evidence type="ECO:0000313" key="1">
    <source>
        <dbReference type="EMBL" id="MBX44501.1"/>
    </source>
</evidence>
<dbReference type="EMBL" id="GGEC01064017">
    <property type="protein sequence ID" value="MBX44501.1"/>
    <property type="molecule type" value="Transcribed_RNA"/>
</dbReference>
<accession>A0A2P2NPZ8</accession>
<name>A0A2P2NPZ8_RHIMU</name>
<organism evidence="1">
    <name type="scientific">Rhizophora mucronata</name>
    <name type="common">Asiatic mangrove</name>
    <dbReference type="NCBI Taxonomy" id="61149"/>
    <lineage>
        <taxon>Eukaryota</taxon>
        <taxon>Viridiplantae</taxon>
        <taxon>Streptophyta</taxon>
        <taxon>Embryophyta</taxon>
        <taxon>Tracheophyta</taxon>
        <taxon>Spermatophyta</taxon>
        <taxon>Magnoliopsida</taxon>
        <taxon>eudicotyledons</taxon>
        <taxon>Gunneridae</taxon>
        <taxon>Pentapetalae</taxon>
        <taxon>rosids</taxon>
        <taxon>fabids</taxon>
        <taxon>Malpighiales</taxon>
        <taxon>Rhizophoraceae</taxon>
        <taxon>Rhizophora</taxon>
    </lineage>
</organism>
<sequence length="11" mass="1210">MFLAEHEAGCC</sequence>
<proteinExistence type="predicted"/>
<protein>
    <submittedName>
        <fullName evidence="1">Uncharacterized protein</fullName>
    </submittedName>
</protein>